<keyword evidence="2" id="KW-1185">Reference proteome</keyword>
<reference evidence="1 2" key="1">
    <citation type="submission" date="2019-02" db="EMBL/GenBank/DDBJ databases">
        <title>Pedobacter sp. RP-3-11 sp. nov., isolated from Arctic soil.</title>
        <authorList>
            <person name="Dahal R.H."/>
        </authorList>
    </citation>
    <scope>NUCLEOTIDE SEQUENCE [LARGE SCALE GENOMIC DNA]</scope>
    <source>
        <strain evidence="1 2">RP-3-11</strain>
    </source>
</reference>
<evidence type="ECO:0000313" key="2">
    <source>
        <dbReference type="Proteomes" id="UP000291485"/>
    </source>
</evidence>
<evidence type="ECO:0000313" key="1">
    <source>
        <dbReference type="EMBL" id="TCD11206.1"/>
    </source>
</evidence>
<dbReference type="AlphaFoldDB" id="A0A4R0P5T8"/>
<dbReference type="RefSeq" id="WP_131557221.1">
    <property type="nucleotide sequence ID" value="NZ_SJSN01000004.1"/>
</dbReference>
<sequence>MFVRNSHLVSINRTEKLTVQATLPNLKRFLDRDIQRNVADRVLYMGAIAYKFISKNESALYSIEPRVTYRGVENYKNILDAGANLQFFGDKLLMSAMHHSTNSVPLVPELPIKIS</sequence>
<protein>
    <submittedName>
        <fullName evidence="1">Uncharacterized protein</fullName>
    </submittedName>
</protein>
<organism evidence="1 2">
    <name type="scientific">Pedobacter frigidisoli</name>
    <dbReference type="NCBI Taxonomy" id="2530455"/>
    <lineage>
        <taxon>Bacteria</taxon>
        <taxon>Pseudomonadati</taxon>
        <taxon>Bacteroidota</taxon>
        <taxon>Sphingobacteriia</taxon>
        <taxon>Sphingobacteriales</taxon>
        <taxon>Sphingobacteriaceae</taxon>
        <taxon>Pedobacter</taxon>
    </lineage>
</organism>
<dbReference type="Proteomes" id="UP000291485">
    <property type="component" value="Unassembled WGS sequence"/>
</dbReference>
<proteinExistence type="predicted"/>
<comment type="caution">
    <text evidence="1">The sequence shown here is derived from an EMBL/GenBank/DDBJ whole genome shotgun (WGS) entry which is preliminary data.</text>
</comment>
<name>A0A4R0P5T8_9SPHI</name>
<dbReference type="OrthoDB" id="891773at2"/>
<dbReference type="EMBL" id="SJSN01000004">
    <property type="protein sequence ID" value="TCD11206.1"/>
    <property type="molecule type" value="Genomic_DNA"/>
</dbReference>
<gene>
    <name evidence="1" type="ORF">EZ449_06865</name>
</gene>
<accession>A0A4R0P5T8</accession>